<protein>
    <recommendedName>
        <fullName evidence="1">N-acetyltransferase domain-containing protein</fullName>
    </recommendedName>
</protein>
<evidence type="ECO:0000313" key="2">
    <source>
        <dbReference type="EMBL" id="KAJ4388653.1"/>
    </source>
</evidence>
<evidence type="ECO:0000313" key="3">
    <source>
        <dbReference type="Proteomes" id="UP001140453"/>
    </source>
</evidence>
<accession>A0A9W9CU74</accession>
<dbReference type="PROSITE" id="PS51186">
    <property type="entry name" value="GNAT"/>
    <property type="match status" value="1"/>
</dbReference>
<dbReference type="OrthoDB" id="2115692at2759"/>
<dbReference type="Pfam" id="PF13673">
    <property type="entry name" value="Acetyltransf_10"/>
    <property type="match status" value="1"/>
</dbReference>
<dbReference type="InterPro" id="IPR052523">
    <property type="entry name" value="Trichothecene_AcTrans"/>
</dbReference>
<dbReference type="InterPro" id="IPR000182">
    <property type="entry name" value="GNAT_dom"/>
</dbReference>
<dbReference type="InterPro" id="IPR016181">
    <property type="entry name" value="Acyl_CoA_acyltransferase"/>
</dbReference>
<dbReference type="PANTHER" id="PTHR42791">
    <property type="entry name" value="GNAT FAMILY ACETYLTRANSFERASE"/>
    <property type="match status" value="1"/>
</dbReference>
<dbReference type="Proteomes" id="UP001140453">
    <property type="component" value="Unassembled WGS sequence"/>
</dbReference>
<comment type="caution">
    <text evidence="2">The sequence shown here is derived from an EMBL/GenBank/DDBJ whole genome shotgun (WGS) entry which is preliminary data.</text>
</comment>
<dbReference type="PANTHER" id="PTHR42791:SF2">
    <property type="entry name" value="N-ACETYLTRANSFERASE DOMAIN-CONTAINING PROTEIN"/>
    <property type="match status" value="1"/>
</dbReference>
<sequence length="226" mass="24289">MSQPIRIRPATPTDLPTLIKILIAAFAPGPWNTLLFPPALCTHPSDESDWRLSVTAAQLGRPGHTHAVAASLEGQNGEKILGWAHWVDTAAAGAATDLTSESTSTETTAVASRTTPPGLDTVALARMREDGAAVERLAREALGEDNWKDAIELRYLMIDPPHQRKGVGRLLVQTMLDRAAAAGKAVWVRSTLGGRELYLVMGFEKVGEGRACGERQFAMVKRAGCQ</sequence>
<reference evidence="2" key="1">
    <citation type="submission" date="2022-10" db="EMBL/GenBank/DDBJ databases">
        <title>Tapping the CABI collections for fungal endophytes: first genome assemblies for Collariella, Neodidymelliopsis, Ascochyta clinopodiicola, Didymella pomorum, Didymosphaeria variabile, Neocosmospora piperis and Neocucurbitaria cava.</title>
        <authorList>
            <person name="Hill R."/>
        </authorList>
    </citation>
    <scope>NUCLEOTIDE SEQUENCE</scope>
    <source>
        <strain evidence="2">IMI 355082</strain>
    </source>
</reference>
<keyword evidence="3" id="KW-1185">Reference proteome</keyword>
<feature type="domain" description="N-acetyltransferase" evidence="1">
    <location>
        <begin position="5"/>
        <end position="224"/>
    </location>
</feature>
<dbReference type="GO" id="GO:0016747">
    <property type="term" value="F:acyltransferase activity, transferring groups other than amino-acyl groups"/>
    <property type="evidence" value="ECO:0007669"/>
    <property type="project" value="InterPro"/>
</dbReference>
<evidence type="ECO:0000259" key="1">
    <source>
        <dbReference type="PROSITE" id="PS51186"/>
    </source>
</evidence>
<dbReference type="Gene3D" id="3.40.630.30">
    <property type="match status" value="1"/>
</dbReference>
<name>A0A9W9CU74_9PEZI</name>
<dbReference type="AlphaFoldDB" id="A0A9W9CU74"/>
<organism evidence="2 3">
    <name type="scientific">Gnomoniopsis smithogilvyi</name>
    <dbReference type="NCBI Taxonomy" id="1191159"/>
    <lineage>
        <taxon>Eukaryota</taxon>
        <taxon>Fungi</taxon>
        <taxon>Dikarya</taxon>
        <taxon>Ascomycota</taxon>
        <taxon>Pezizomycotina</taxon>
        <taxon>Sordariomycetes</taxon>
        <taxon>Sordariomycetidae</taxon>
        <taxon>Diaporthales</taxon>
        <taxon>Gnomoniaceae</taxon>
        <taxon>Gnomoniopsis</taxon>
    </lineage>
</organism>
<gene>
    <name evidence="2" type="ORF">N0V93_006112</name>
</gene>
<dbReference type="CDD" id="cd04301">
    <property type="entry name" value="NAT_SF"/>
    <property type="match status" value="1"/>
</dbReference>
<dbReference type="EMBL" id="JAPEVB010000004">
    <property type="protein sequence ID" value="KAJ4388653.1"/>
    <property type="molecule type" value="Genomic_DNA"/>
</dbReference>
<proteinExistence type="predicted"/>
<dbReference type="SUPFAM" id="SSF55729">
    <property type="entry name" value="Acyl-CoA N-acyltransferases (Nat)"/>
    <property type="match status" value="1"/>
</dbReference>